<evidence type="ECO:0000256" key="6">
    <source>
        <dbReference type="ARBA" id="ARBA00023136"/>
    </source>
</evidence>
<dbReference type="GO" id="GO:0005886">
    <property type="term" value="C:plasma membrane"/>
    <property type="evidence" value="ECO:0007669"/>
    <property type="project" value="UniProtKB-SubCell"/>
</dbReference>
<evidence type="ECO:0000313" key="12">
    <source>
        <dbReference type="Proteomes" id="UP000001822"/>
    </source>
</evidence>
<organism evidence="11 12">
    <name type="scientific">Cytophaga hutchinsonii (strain ATCC 33406 / DSM 1761 / CIP 103989 / NBRC 15051 / NCIMB 9469 / D465)</name>
    <dbReference type="NCBI Taxonomy" id="269798"/>
    <lineage>
        <taxon>Bacteria</taxon>
        <taxon>Pseudomonadati</taxon>
        <taxon>Bacteroidota</taxon>
        <taxon>Cytophagia</taxon>
        <taxon>Cytophagales</taxon>
        <taxon>Cytophagaceae</taxon>
        <taxon>Cytophaga</taxon>
    </lineage>
</organism>
<dbReference type="GO" id="GO:0006417">
    <property type="term" value="P:regulation of translation"/>
    <property type="evidence" value="ECO:0007669"/>
    <property type="project" value="TreeGrafter"/>
</dbReference>
<evidence type="ECO:0000256" key="4">
    <source>
        <dbReference type="ARBA" id="ARBA00022692"/>
    </source>
</evidence>
<evidence type="ECO:0000256" key="9">
    <source>
        <dbReference type="SAM" id="Phobius"/>
    </source>
</evidence>
<dbReference type="InterPro" id="IPR051474">
    <property type="entry name" value="Anti-sigma-K/W_factor"/>
</dbReference>
<accession>A0A6N4SMY2</accession>
<dbReference type="InterPro" id="IPR018764">
    <property type="entry name" value="RskA_C"/>
</dbReference>
<dbReference type="AlphaFoldDB" id="A0A6N4SMY2"/>
<dbReference type="PANTHER" id="PTHR37461:SF1">
    <property type="entry name" value="ANTI-SIGMA-K FACTOR RSKA"/>
    <property type="match status" value="1"/>
</dbReference>
<evidence type="ECO:0000256" key="2">
    <source>
        <dbReference type="ARBA" id="ARBA00004236"/>
    </source>
</evidence>
<feature type="transmembrane region" description="Helical" evidence="9">
    <location>
        <begin position="103"/>
        <end position="123"/>
    </location>
</feature>
<evidence type="ECO:0000256" key="1">
    <source>
        <dbReference type="ARBA" id="ARBA00004167"/>
    </source>
</evidence>
<evidence type="ECO:0000256" key="8">
    <source>
        <dbReference type="ARBA" id="ARBA00030803"/>
    </source>
</evidence>
<evidence type="ECO:0000256" key="3">
    <source>
        <dbReference type="ARBA" id="ARBA00022475"/>
    </source>
</evidence>
<gene>
    <name evidence="11" type="ordered locus">CHU_0347</name>
</gene>
<comment type="subcellular location">
    <subcellularLocation>
        <location evidence="2">Cell membrane</location>
    </subcellularLocation>
    <subcellularLocation>
        <location evidence="1">Membrane</location>
        <topology evidence="1">Single-pass membrane protein</topology>
    </subcellularLocation>
</comment>
<feature type="domain" description="Anti-sigma K factor RskA C-terminal" evidence="10">
    <location>
        <begin position="163"/>
        <end position="266"/>
    </location>
</feature>
<dbReference type="EMBL" id="CP000383">
    <property type="protein sequence ID" value="ABG57637.1"/>
    <property type="molecule type" value="Genomic_DNA"/>
</dbReference>
<protein>
    <recommendedName>
        <fullName evidence="8">Regulator of SigK</fullName>
    </recommendedName>
    <alternativeName>
        <fullName evidence="7">Sigma-K anti-sigma factor RskA</fullName>
    </alternativeName>
</protein>
<dbReference type="Pfam" id="PF10099">
    <property type="entry name" value="RskA_C"/>
    <property type="match status" value="1"/>
</dbReference>
<keyword evidence="4 9" id="KW-0812">Transmembrane</keyword>
<keyword evidence="3" id="KW-1003">Cell membrane</keyword>
<evidence type="ECO:0000259" key="10">
    <source>
        <dbReference type="Pfam" id="PF10099"/>
    </source>
</evidence>
<proteinExistence type="predicted"/>
<evidence type="ECO:0000256" key="7">
    <source>
        <dbReference type="ARBA" id="ARBA00029829"/>
    </source>
</evidence>
<sequence length="276" mass="30358">MNTQEYISSGVLELYILGALDQKEADEVAYNVAAYPEIAAELEQLQQTMEGYAQAHAVKPSENFKKNLFAEIEKRAAAETMAAPEKQQPKTIPLNKPASSFNWLVAASVTVAIFSTATSFYFWSQWKNTEGQLISLREENQIFAQNANFMIDSNKQVIAEKTHYFAFVTDTATTRVTLKGLPISPSSTALVFWNKQTKEVFIDVKSLPVPPAGMQYQLWALDKGIPIDAGVFNLADAGSLQKLKTIQSAQAFAVTLEKAGGSPTPTLEMIHILGTI</sequence>
<dbReference type="GO" id="GO:0016989">
    <property type="term" value="F:sigma factor antagonist activity"/>
    <property type="evidence" value="ECO:0007669"/>
    <property type="project" value="TreeGrafter"/>
</dbReference>
<dbReference type="Proteomes" id="UP000001822">
    <property type="component" value="Chromosome"/>
</dbReference>
<dbReference type="OrthoDB" id="1420916at2"/>
<keyword evidence="6 9" id="KW-0472">Membrane</keyword>
<keyword evidence="12" id="KW-1185">Reference proteome</keyword>
<evidence type="ECO:0000313" key="11">
    <source>
        <dbReference type="EMBL" id="ABG57637.1"/>
    </source>
</evidence>
<dbReference type="PANTHER" id="PTHR37461">
    <property type="entry name" value="ANTI-SIGMA-K FACTOR RSKA"/>
    <property type="match status" value="1"/>
</dbReference>
<reference evidence="11 12" key="1">
    <citation type="journal article" date="2007" name="Appl. Environ. Microbiol.">
        <title>Genome sequence of the cellulolytic gliding bacterium Cytophaga hutchinsonii.</title>
        <authorList>
            <person name="Xie G."/>
            <person name="Bruce D.C."/>
            <person name="Challacombe J.F."/>
            <person name="Chertkov O."/>
            <person name="Detter J.C."/>
            <person name="Gilna P."/>
            <person name="Han C.S."/>
            <person name="Lucas S."/>
            <person name="Misra M."/>
            <person name="Myers G.L."/>
            <person name="Richardson P."/>
            <person name="Tapia R."/>
            <person name="Thayer N."/>
            <person name="Thompson L.S."/>
            <person name="Brettin T.S."/>
            <person name="Henrissat B."/>
            <person name="Wilson D.B."/>
            <person name="McBride M.J."/>
        </authorList>
    </citation>
    <scope>NUCLEOTIDE SEQUENCE [LARGE SCALE GENOMIC DNA]</scope>
    <source>
        <strain evidence="12">ATCC 33406 / DSM 1761 / CIP 103989 / NBRC 15051 / NCIMB 9469 / D465</strain>
    </source>
</reference>
<dbReference type="KEGG" id="chu:CHU_0347"/>
<dbReference type="InterPro" id="IPR041916">
    <property type="entry name" value="Anti_sigma_zinc_sf"/>
</dbReference>
<dbReference type="RefSeq" id="WP_011583753.1">
    <property type="nucleotide sequence ID" value="NC_008255.1"/>
</dbReference>
<name>A0A6N4SMY2_CYTH3</name>
<keyword evidence="5 9" id="KW-1133">Transmembrane helix</keyword>
<dbReference type="Gene3D" id="1.10.10.1320">
    <property type="entry name" value="Anti-sigma factor, zinc-finger domain"/>
    <property type="match status" value="1"/>
</dbReference>
<evidence type="ECO:0000256" key="5">
    <source>
        <dbReference type="ARBA" id="ARBA00022989"/>
    </source>
</evidence>